<sequence>MDKSQLVVLRRRTRGRPKESIQGTKITIDGLQVPQVKVLRLLGLAVEKCGAGAQSCREIEAACPRDWRRGQKRNGLKGGFVPLVRALLISRLKYGPPYVDMENAEKKKANTAIRKGLKLAIVLPPTMPTEKLAKMRIHYTGHC</sequence>
<comment type="caution">
    <text evidence="1">The sequence shown here is derived from an EMBL/GenBank/DDBJ whole genome shotgun (WGS) entry which is preliminary data.</text>
</comment>
<evidence type="ECO:0000313" key="1">
    <source>
        <dbReference type="EMBL" id="KAH9369383.1"/>
    </source>
</evidence>
<name>A0A9J6G344_HAELO</name>
<dbReference type="EMBL" id="JABSTR010000005">
    <property type="protein sequence ID" value="KAH9369383.1"/>
    <property type="molecule type" value="Genomic_DNA"/>
</dbReference>
<reference evidence="1 2" key="1">
    <citation type="journal article" date="2020" name="Cell">
        <title>Large-Scale Comparative Analyses of Tick Genomes Elucidate Their Genetic Diversity and Vector Capacities.</title>
        <authorList>
            <consortium name="Tick Genome and Microbiome Consortium (TIGMIC)"/>
            <person name="Jia N."/>
            <person name="Wang J."/>
            <person name="Shi W."/>
            <person name="Du L."/>
            <person name="Sun Y."/>
            <person name="Zhan W."/>
            <person name="Jiang J.F."/>
            <person name="Wang Q."/>
            <person name="Zhang B."/>
            <person name="Ji P."/>
            <person name="Bell-Sakyi L."/>
            <person name="Cui X.M."/>
            <person name="Yuan T.T."/>
            <person name="Jiang B.G."/>
            <person name="Yang W.F."/>
            <person name="Lam T.T."/>
            <person name="Chang Q.C."/>
            <person name="Ding S.J."/>
            <person name="Wang X.J."/>
            <person name="Zhu J.G."/>
            <person name="Ruan X.D."/>
            <person name="Zhao L."/>
            <person name="Wei J.T."/>
            <person name="Ye R.Z."/>
            <person name="Que T.C."/>
            <person name="Du C.H."/>
            <person name="Zhou Y.H."/>
            <person name="Cheng J.X."/>
            <person name="Dai P.F."/>
            <person name="Guo W.B."/>
            <person name="Han X.H."/>
            <person name="Huang E.J."/>
            <person name="Li L.F."/>
            <person name="Wei W."/>
            <person name="Gao Y.C."/>
            <person name="Liu J.Z."/>
            <person name="Shao H.Z."/>
            <person name="Wang X."/>
            <person name="Wang C.C."/>
            <person name="Yang T.C."/>
            <person name="Huo Q.B."/>
            <person name="Li W."/>
            <person name="Chen H.Y."/>
            <person name="Chen S.E."/>
            <person name="Zhou L.G."/>
            <person name="Ni X.B."/>
            <person name="Tian J.H."/>
            <person name="Sheng Y."/>
            <person name="Liu T."/>
            <person name="Pan Y.S."/>
            <person name="Xia L.Y."/>
            <person name="Li J."/>
            <person name="Zhao F."/>
            <person name="Cao W.C."/>
        </authorList>
    </citation>
    <scope>NUCLEOTIDE SEQUENCE [LARGE SCALE GENOMIC DNA]</scope>
    <source>
        <strain evidence="1">HaeL-2018</strain>
    </source>
</reference>
<proteinExistence type="predicted"/>
<dbReference type="Proteomes" id="UP000821853">
    <property type="component" value="Chromosome 3"/>
</dbReference>
<protein>
    <submittedName>
        <fullName evidence="1">Uncharacterized protein</fullName>
    </submittedName>
</protein>
<evidence type="ECO:0000313" key="2">
    <source>
        <dbReference type="Proteomes" id="UP000821853"/>
    </source>
</evidence>
<dbReference type="AlphaFoldDB" id="A0A9J6G344"/>
<organism evidence="1 2">
    <name type="scientific">Haemaphysalis longicornis</name>
    <name type="common">Bush tick</name>
    <dbReference type="NCBI Taxonomy" id="44386"/>
    <lineage>
        <taxon>Eukaryota</taxon>
        <taxon>Metazoa</taxon>
        <taxon>Ecdysozoa</taxon>
        <taxon>Arthropoda</taxon>
        <taxon>Chelicerata</taxon>
        <taxon>Arachnida</taxon>
        <taxon>Acari</taxon>
        <taxon>Parasitiformes</taxon>
        <taxon>Ixodida</taxon>
        <taxon>Ixodoidea</taxon>
        <taxon>Ixodidae</taxon>
        <taxon>Haemaphysalinae</taxon>
        <taxon>Haemaphysalis</taxon>
    </lineage>
</organism>
<accession>A0A9J6G344</accession>
<dbReference type="VEuPathDB" id="VectorBase:HLOH_058142"/>
<keyword evidence="2" id="KW-1185">Reference proteome</keyword>
<gene>
    <name evidence="1" type="ORF">HPB48_017734</name>
</gene>